<dbReference type="GO" id="GO:0003676">
    <property type="term" value="F:nucleic acid binding"/>
    <property type="evidence" value="ECO:0007669"/>
    <property type="project" value="InterPro"/>
</dbReference>
<protein>
    <submittedName>
        <fullName evidence="8">Transposon Ty3-G Gag-Pol polyprotein</fullName>
    </submittedName>
</protein>
<accession>A0A1R1YET3</accession>
<dbReference type="Gene3D" id="3.10.20.370">
    <property type="match status" value="1"/>
</dbReference>
<evidence type="ECO:0000256" key="5">
    <source>
        <dbReference type="ARBA" id="ARBA00022801"/>
    </source>
</evidence>
<gene>
    <name evidence="8" type="ORF">AYI69_g4303</name>
</gene>
<dbReference type="CDD" id="cd09274">
    <property type="entry name" value="RNase_HI_RT_Ty3"/>
    <property type="match status" value="1"/>
</dbReference>
<name>A0A1R1YET3_9FUNG</name>
<dbReference type="AlphaFoldDB" id="A0A1R1YET3"/>
<feature type="domain" description="Integrase catalytic" evidence="7">
    <location>
        <begin position="258"/>
        <end position="342"/>
    </location>
</feature>
<dbReference type="InterPro" id="IPR041373">
    <property type="entry name" value="RT_RNaseH"/>
</dbReference>
<dbReference type="Gene3D" id="3.30.420.10">
    <property type="entry name" value="Ribonuclease H-like superfamily/Ribonuclease H"/>
    <property type="match status" value="1"/>
</dbReference>
<keyword evidence="5" id="KW-0378">Hydrolase</keyword>
<reference evidence="9" key="1">
    <citation type="submission" date="2017-01" db="EMBL/GenBank/DDBJ databases">
        <authorList>
            <person name="Wang Y."/>
            <person name="White M."/>
            <person name="Kvist S."/>
            <person name="Moncalvo J.-M."/>
        </authorList>
    </citation>
    <scope>NUCLEOTIDE SEQUENCE [LARGE SCALE GENOMIC DNA]</scope>
    <source>
        <strain evidence="9">ID-206-W2</strain>
    </source>
</reference>
<evidence type="ECO:0000256" key="1">
    <source>
        <dbReference type="ARBA" id="ARBA00022679"/>
    </source>
</evidence>
<keyword evidence="1" id="KW-0808">Transferase</keyword>
<evidence type="ECO:0000256" key="6">
    <source>
        <dbReference type="ARBA" id="ARBA00022918"/>
    </source>
</evidence>
<dbReference type="InterPro" id="IPR043502">
    <property type="entry name" value="DNA/RNA_pol_sf"/>
</dbReference>
<dbReference type="GO" id="GO:0004519">
    <property type="term" value="F:endonuclease activity"/>
    <property type="evidence" value="ECO:0007669"/>
    <property type="project" value="UniProtKB-KW"/>
</dbReference>
<dbReference type="EMBL" id="LSSM01001644">
    <property type="protein sequence ID" value="OMJ25427.1"/>
    <property type="molecule type" value="Genomic_DNA"/>
</dbReference>
<keyword evidence="2" id="KW-0548">Nucleotidyltransferase</keyword>
<sequence length="342" mass="39828">MSAPVLKHPEEDKLFILSTDASSVDIGAVLEQFIQDEELRPIAYYSRNLQTAKKNYQNYELEALAVVTEIKHFRPYLLGRHVIVYTDNSAVASLFKEKDSYGRIIRWVNFLLEFNCEIKHRAEKENVVADYLSRPGADVLMAQPKSYNQQQDKSLTEIKQIMFTGILDDKINNPKNKRQLKTFILIKEKSYKKKKDQIYEVLETIGDLDKVLNTEHNGMGHLDSGYVWPWIRSRYWRPKLYTEVHNYIRSCQRCQEFAERLPLYKFDGKSKLSSIFKNWVIDFLGPFPELQANNRYTVIMIETLTGFPFTEAKPDTTAISAIEVVWKAFSIFGIPDSVTVDR</sequence>
<dbReference type="SUPFAM" id="SSF53098">
    <property type="entry name" value="Ribonuclease H-like"/>
    <property type="match status" value="1"/>
</dbReference>
<keyword evidence="4" id="KW-0255">Endonuclease</keyword>
<keyword evidence="9" id="KW-1185">Reference proteome</keyword>
<dbReference type="InterPro" id="IPR050951">
    <property type="entry name" value="Retrovirus_Pol_polyprotein"/>
</dbReference>
<evidence type="ECO:0000259" key="7">
    <source>
        <dbReference type="PROSITE" id="PS50994"/>
    </source>
</evidence>
<proteinExistence type="predicted"/>
<dbReference type="PROSITE" id="PS50994">
    <property type="entry name" value="INTEGRASE"/>
    <property type="match status" value="1"/>
</dbReference>
<dbReference type="InterPro" id="IPR041588">
    <property type="entry name" value="Integrase_H2C2"/>
</dbReference>
<dbReference type="Pfam" id="PF17921">
    <property type="entry name" value="Integrase_H2C2"/>
    <property type="match status" value="1"/>
</dbReference>
<dbReference type="GO" id="GO:0003964">
    <property type="term" value="F:RNA-directed DNA polymerase activity"/>
    <property type="evidence" value="ECO:0007669"/>
    <property type="project" value="UniProtKB-KW"/>
</dbReference>
<keyword evidence="6" id="KW-0695">RNA-directed DNA polymerase</keyword>
<dbReference type="OrthoDB" id="115435at2759"/>
<dbReference type="GO" id="GO:0005634">
    <property type="term" value="C:nucleus"/>
    <property type="evidence" value="ECO:0007669"/>
    <property type="project" value="UniProtKB-ARBA"/>
</dbReference>
<dbReference type="SUPFAM" id="SSF56672">
    <property type="entry name" value="DNA/RNA polymerases"/>
    <property type="match status" value="1"/>
</dbReference>
<dbReference type="InterPro" id="IPR036397">
    <property type="entry name" value="RNaseH_sf"/>
</dbReference>
<dbReference type="Proteomes" id="UP000187429">
    <property type="component" value="Unassembled WGS sequence"/>
</dbReference>
<evidence type="ECO:0000313" key="9">
    <source>
        <dbReference type="Proteomes" id="UP000187429"/>
    </source>
</evidence>
<dbReference type="InterPro" id="IPR012337">
    <property type="entry name" value="RNaseH-like_sf"/>
</dbReference>
<evidence type="ECO:0000256" key="3">
    <source>
        <dbReference type="ARBA" id="ARBA00022722"/>
    </source>
</evidence>
<dbReference type="GO" id="GO:0016787">
    <property type="term" value="F:hydrolase activity"/>
    <property type="evidence" value="ECO:0007669"/>
    <property type="project" value="UniProtKB-KW"/>
</dbReference>
<dbReference type="InterPro" id="IPR001584">
    <property type="entry name" value="Integrase_cat-core"/>
</dbReference>
<dbReference type="FunFam" id="3.10.20.370:FF:000001">
    <property type="entry name" value="Retrovirus-related Pol polyprotein from transposon 17.6-like protein"/>
    <property type="match status" value="1"/>
</dbReference>
<dbReference type="PANTHER" id="PTHR37984">
    <property type="entry name" value="PROTEIN CBG26694"/>
    <property type="match status" value="1"/>
</dbReference>
<dbReference type="GO" id="GO:0015074">
    <property type="term" value="P:DNA integration"/>
    <property type="evidence" value="ECO:0007669"/>
    <property type="project" value="InterPro"/>
</dbReference>
<evidence type="ECO:0000256" key="2">
    <source>
        <dbReference type="ARBA" id="ARBA00022695"/>
    </source>
</evidence>
<evidence type="ECO:0000256" key="4">
    <source>
        <dbReference type="ARBA" id="ARBA00022759"/>
    </source>
</evidence>
<organism evidence="8 9">
    <name type="scientific">Smittium culicis</name>
    <dbReference type="NCBI Taxonomy" id="133412"/>
    <lineage>
        <taxon>Eukaryota</taxon>
        <taxon>Fungi</taxon>
        <taxon>Fungi incertae sedis</taxon>
        <taxon>Zoopagomycota</taxon>
        <taxon>Kickxellomycotina</taxon>
        <taxon>Harpellomycetes</taxon>
        <taxon>Harpellales</taxon>
        <taxon>Legeriomycetaceae</taxon>
        <taxon>Smittium</taxon>
    </lineage>
</organism>
<dbReference type="PANTHER" id="PTHR37984:SF5">
    <property type="entry name" value="PROTEIN NYNRIN-LIKE"/>
    <property type="match status" value="1"/>
</dbReference>
<dbReference type="Gene3D" id="1.10.340.70">
    <property type="match status" value="1"/>
</dbReference>
<evidence type="ECO:0000313" key="8">
    <source>
        <dbReference type="EMBL" id="OMJ25427.1"/>
    </source>
</evidence>
<keyword evidence="3" id="KW-0540">Nuclease</keyword>
<dbReference type="Pfam" id="PF17917">
    <property type="entry name" value="RT_RNaseH"/>
    <property type="match status" value="1"/>
</dbReference>
<comment type="caution">
    <text evidence="8">The sequence shown here is derived from an EMBL/GenBank/DDBJ whole genome shotgun (WGS) entry which is preliminary data.</text>
</comment>